<protein>
    <submittedName>
        <fullName evidence="1">Type VI secretion protein</fullName>
    </submittedName>
</protein>
<dbReference type="EMBL" id="BK032584">
    <property type="protein sequence ID" value="DAF49571.1"/>
    <property type="molecule type" value="Genomic_DNA"/>
</dbReference>
<accession>A0A8S5SFF4</accession>
<organism evidence="1">
    <name type="scientific">Siphoviridae sp. ct4085</name>
    <dbReference type="NCBI Taxonomy" id="2827774"/>
    <lineage>
        <taxon>Viruses</taxon>
        <taxon>Duplodnaviria</taxon>
        <taxon>Heunggongvirae</taxon>
        <taxon>Uroviricota</taxon>
        <taxon>Caudoviricetes</taxon>
    </lineage>
</organism>
<name>A0A8S5SFF4_9CAUD</name>
<evidence type="ECO:0000313" key="1">
    <source>
        <dbReference type="EMBL" id="DAF49571.1"/>
    </source>
</evidence>
<dbReference type="PROSITE" id="PS51257">
    <property type="entry name" value="PROKAR_LIPOPROTEIN"/>
    <property type="match status" value="1"/>
</dbReference>
<reference evidence="1" key="1">
    <citation type="journal article" date="2021" name="Proc. Natl. Acad. Sci. U.S.A.">
        <title>A Catalog of Tens of Thousands of Viruses from Human Metagenomes Reveals Hidden Associations with Chronic Diseases.</title>
        <authorList>
            <person name="Tisza M.J."/>
            <person name="Buck C.B."/>
        </authorList>
    </citation>
    <scope>NUCLEOTIDE SEQUENCE</scope>
    <source>
        <strain evidence="1">Ct4085</strain>
    </source>
</reference>
<sequence length="203" mass="23235">MRTLLMLCLVALITGCSKDNDSIDETPKDVEMHFYAYTKLDPASPSFKAQAKFFLFDASNGKQFKEERINVPSGEYSDYSNVKSEMVTLLNNNEFELKDGTRIKPIVIQTKNSGEYYISITPDYKDPDKWNSLVSQNKVNIPCGKYYVVALLHGSGGWAYYDKYSGKYIEVTENMPTSDKTVEITFPHDTKHKGFIDWITTNW</sequence>
<proteinExistence type="predicted"/>